<dbReference type="PRINTS" id="PR00081">
    <property type="entry name" value="GDHRDH"/>
</dbReference>
<dbReference type="PANTHER" id="PTHR24321">
    <property type="entry name" value="DEHYDROGENASES, SHORT CHAIN"/>
    <property type="match status" value="1"/>
</dbReference>
<dbReference type="EMBL" id="VLLL01000005">
    <property type="protein sequence ID" value="TWJ14896.1"/>
    <property type="molecule type" value="Genomic_DNA"/>
</dbReference>
<organism evidence="3 4">
    <name type="scientific">Stackebrandtia albiflava</name>
    <dbReference type="NCBI Taxonomy" id="406432"/>
    <lineage>
        <taxon>Bacteria</taxon>
        <taxon>Bacillati</taxon>
        <taxon>Actinomycetota</taxon>
        <taxon>Actinomycetes</taxon>
        <taxon>Glycomycetales</taxon>
        <taxon>Glycomycetaceae</taxon>
        <taxon>Stackebrandtia</taxon>
    </lineage>
</organism>
<proteinExistence type="inferred from homology"/>
<sequence>MSDRFESKVVVITGGTSGMGLAVARRIAAEAGTVVLAGRRDDVGEKAAASIRETGGAAEFVATDVTDERQVEALVSTTVARFGGLHAAFNNAGGMTGFGPVADLATDAWHHDVAVNLHSVYYGLKYQIPAIVASGGGAVVNHASNLGVVGMAGVAAYTAAKHGVVGLTRSVALETAQAGVRVNAIATGAVETPLFGATTGATQEGRDFVRDLLPMGRIAEPEEIAGLVAFLLSDEASFMTGAAVAVDGGHTAG</sequence>
<name>A0A562VAJ1_9ACTN</name>
<evidence type="ECO:0000313" key="4">
    <source>
        <dbReference type="Proteomes" id="UP000321617"/>
    </source>
</evidence>
<dbReference type="SUPFAM" id="SSF51735">
    <property type="entry name" value="NAD(P)-binding Rossmann-fold domains"/>
    <property type="match status" value="1"/>
</dbReference>
<dbReference type="PRINTS" id="PR00080">
    <property type="entry name" value="SDRFAMILY"/>
</dbReference>
<gene>
    <name evidence="3" type="ORF">LX16_0589</name>
</gene>
<keyword evidence="4" id="KW-1185">Reference proteome</keyword>
<keyword evidence="2" id="KW-0560">Oxidoreductase</keyword>
<dbReference type="FunFam" id="3.40.50.720:FF:000084">
    <property type="entry name" value="Short-chain dehydrogenase reductase"/>
    <property type="match status" value="1"/>
</dbReference>
<dbReference type="InterPro" id="IPR036291">
    <property type="entry name" value="NAD(P)-bd_dom_sf"/>
</dbReference>
<dbReference type="Gene3D" id="3.40.50.720">
    <property type="entry name" value="NAD(P)-binding Rossmann-like Domain"/>
    <property type="match status" value="1"/>
</dbReference>
<evidence type="ECO:0000256" key="1">
    <source>
        <dbReference type="ARBA" id="ARBA00006484"/>
    </source>
</evidence>
<evidence type="ECO:0000313" key="3">
    <source>
        <dbReference type="EMBL" id="TWJ14896.1"/>
    </source>
</evidence>
<comment type="caution">
    <text evidence="3">The sequence shown here is derived from an EMBL/GenBank/DDBJ whole genome shotgun (WGS) entry which is preliminary data.</text>
</comment>
<protein>
    <submittedName>
        <fullName evidence="3">NAD(P)-dependent dehydrogenase (Short-subunit alcohol dehydrogenase family)</fullName>
    </submittedName>
</protein>
<reference evidence="3 4" key="1">
    <citation type="journal article" date="2013" name="Stand. Genomic Sci.">
        <title>Genomic Encyclopedia of Type Strains, Phase I: The one thousand microbial genomes (KMG-I) project.</title>
        <authorList>
            <person name="Kyrpides N.C."/>
            <person name="Woyke T."/>
            <person name="Eisen J.A."/>
            <person name="Garrity G."/>
            <person name="Lilburn T.G."/>
            <person name="Beck B.J."/>
            <person name="Whitman W.B."/>
            <person name="Hugenholtz P."/>
            <person name="Klenk H.P."/>
        </authorList>
    </citation>
    <scope>NUCLEOTIDE SEQUENCE [LARGE SCALE GENOMIC DNA]</scope>
    <source>
        <strain evidence="3 4">DSM 45044</strain>
    </source>
</reference>
<dbReference type="GO" id="GO:0016491">
    <property type="term" value="F:oxidoreductase activity"/>
    <property type="evidence" value="ECO:0007669"/>
    <property type="project" value="UniProtKB-KW"/>
</dbReference>
<dbReference type="InterPro" id="IPR002347">
    <property type="entry name" value="SDR_fam"/>
</dbReference>
<dbReference type="AlphaFoldDB" id="A0A562VAJ1"/>
<evidence type="ECO:0000256" key="2">
    <source>
        <dbReference type="ARBA" id="ARBA00023002"/>
    </source>
</evidence>
<dbReference type="RefSeq" id="WP_147132693.1">
    <property type="nucleotide sequence ID" value="NZ_BAABIJ010000001.1"/>
</dbReference>
<dbReference type="InterPro" id="IPR020904">
    <property type="entry name" value="Sc_DH/Rdtase_CS"/>
</dbReference>
<dbReference type="Pfam" id="PF13561">
    <property type="entry name" value="adh_short_C2"/>
    <property type="match status" value="1"/>
</dbReference>
<dbReference type="OrthoDB" id="517007at2"/>
<dbReference type="PANTHER" id="PTHR24321:SF11">
    <property type="entry name" value="BLR0893 PROTEIN"/>
    <property type="match status" value="1"/>
</dbReference>
<dbReference type="Proteomes" id="UP000321617">
    <property type="component" value="Unassembled WGS sequence"/>
</dbReference>
<accession>A0A562VAJ1</accession>
<dbReference type="PROSITE" id="PS00061">
    <property type="entry name" value="ADH_SHORT"/>
    <property type="match status" value="1"/>
</dbReference>
<comment type="similarity">
    <text evidence="1">Belongs to the short-chain dehydrogenases/reductases (SDR) family.</text>
</comment>